<dbReference type="HOGENOM" id="CLU_1737714_0_0_9"/>
<accession>R3HK95</accession>
<reference evidence="2 3" key="1">
    <citation type="submission" date="2013-02" db="EMBL/GenBank/DDBJ databases">
        <title>The Genome Sequence of Enterococcus faecalis ATCC_6055.</title>
        <authorList>
            <consortium name="The Broad Institute Genome Sequencing Platform"/>
            <consortium name="The Broad Institute Genome Sequencing Center for Infectious Disease"/>
            <person name="Earl A.M."/>
            <person name="Gilmore M.S."/>
            <person name="Lebreton F."/>
            <person name="Walker B."/>
            <person name="Young S.K."/>
            <person name="Zeng Q."/>
            <person name="Gargeya S."/>
            <person name="Fitzgerald M."/>
            <person name="Haas B."/>
            <person name="Abouelleil A."/>
            <person name="Alvarado L."/>
            <person name="Arachchi H.M."/>
            <person name="Berlin A.M."/>
            <person name="Chapman S.B."/>
            <person name="Dewar J."/>
            <person name="Goldberg J."/>
            <person name="Griggs A."/>
            <person name="Gujja S."/>
            <person name="Hansen M."/>
            <person name="Howarth C."/>
            <person name="Imamovic A."/>
            <person name="Larimer J."/>
            <person name="McCowan C."/>
            <person name="Murphy C."/>
            <person name="Neiman D."/>
            <person name="Pearson M."/>
            <person name="Priest M."/>
            <person name="Roberts A."/>
            <person name="Saif S."/>
            <person name="Shea T."/>
            <person name="Sisk P."/>
            <person name="Sykes S."/>
            <person name="Wortman J."/>
            <person name="Nusbaum C."/>
            <person name="Birren B."/>
        </authorList>
    </citation>
    <scope>NUCLEOTIDE SEQUENCE [LARGE SCALE GENOMIC DNA]</scope>
    <source>
        <strain evidence="2 3">ATCC 6055</strain>
    </source>
</reference>
<dbReference type="EMBL" id="ASDZ01000055">
    <property type="protein sequence ID" value="EOK05937.1"/>
    <property type="molecule type" value="Genomic_DNA"/>
</dbReference>
<dbReference type="Proteomes" id="UP000013638">
    <property type="component" value="Unassembled WGS sequence"/>
</dbReference>
<keyword evidence="1" id="KW-1133">Transmembrane helix</keyword>
<gene>
    <name evidence="2" type="ORF">WOU_03191</name>
</gene>
<sequence>MKEALKKIILYPTYKEKQKRSIQRLKKDYEYYQKYTKEEINFLFIEAETKLNRKKYTFPISYITLLSITFIAFYHLNRTFGRAIKNYEKATNYFESLTIEEYGQLILNMYTTCFFIILLTTLTCGFHLISSYSTTQKEVSLLKIIQHKKE</sequence>
<organism evidence="2 3">
    <name type="scientific">Enterococcus faecalis ATCC 6055</name>
    <dbReference type="NCBI Taxonomy" id="1169311"/>
    <lineage>
        <taxon>Bacteria</taxon>
        <taxon>Bacillati</taxon>
        <taxon>Bacillota</taxon>
        <taxon>Bacilli</taxon>
        <taxon>Lactobacillales</taxon>
        <taxon>Enterococcaceae</taxon>
        <taxon>Enterococcus</taxon>
    </lineage>
</organism>
<dbReference type="RefSeq" id="WP_010829313.1">
    <property type="nucleotide sequence ID" value="NZ_KB944856.1"/>
</dbReference>
<proteinExistence type="predicted"/>
<feature type="transmembrane region" description="Helical" evidence="1">
    <location>
        <begin position="56"/>
        <end position="76"/>
    </location>
</feature>
<keyword evidence="1" id="KW-0812">Transmembrane</keyword>
<keyword evidence="1" id="KW-0472">Membrane</keyword>
<dbReference type="AlphaFoldDB" id="R3HK95"/>
<evidence type="ECO:0000256" key="1">
    <source>
        <dbReference type="SAM" id="Phobius"/>
    </source>
</evidence>
<evidence type="ECO:0000313" key="2">
    <source>
        <dbReference type="EMBL" id="EOK05937.1"/>
    </source>
</evidence>
<dbReference type="PATRIC" id="fig|1169311.3.peg.3121"/>
<name>R3HK95_ENTFL</name>
<feature type="transmembrane region" description="Helical" evidence="1">
    <location>
        <begin position="105"/>
        <end position="129"/>
    </location>
</feature>
<comment type="caution">
    <text evidence="2">The sequence shown here is derived from an EMBL/GenBank/DDBJ whole genome shotgun (WGS) entry which is preliminary data.</text>
</comment>
<protein>
    <submittedName>
        <fullName evidence="2">Uncharacterized protein</fullName>
    </submittedName>
</protein>
<evidence type="ECO:0000313" key="3">
    <source>
        <dbReference type="Proteomes" id="UP000013638"/>
    </source>
</evidence>